<dbReference type="PROSITE" id="PS51257">
    <property type="entry name" value="PROKAR_LIPOPROTEIN"/>
    <property type="match status" value="1"/>
</dbReference>
<sequence>MIERVTRRVVGLGIFMLLLGCFVGIAHADRIVLAPMAETPDPNSLGLSGLLTPYRHDNSFLWVRYASAQGIELELQRAALLPDPKTRYTFDVEYPLTFDFAGLPAIALGVRDLFGTGDEHGALYAVVSHSPIIPERLKPFLNHFRLTAGVGTGTMDGLFVGVQAKMLGSLTLSAELYRRQPNFGLNLPVVRGMSADLASINGTIYYGFSVHIVR</sequence>
<dbReference type="AlphaFoldDB" id="S0EVS7"/>
<name>S0EVS7_CHTCT</name>
<keyword evidence="2" id="KW-1185">Reference proteome</keyword>
<gene>
    <name evidence="1" type="ORF">CCALI_00667</name>
</gene>
<dbReference type="OrthoDB" id="19542at2"/>
<dbReference type="InParanoid" id="S0EVS7"/>
<dbReference type="PATRIC" id="fig|1303518.3.peg.672"/>
<proteinExistence type="predicted"/>
<reference evidence="2" key="1">
    <citation type="submission" date="2013-03" db="EMBL/GenBank/DDBJ databases">
        <title>Genome sequence of Chthonomonas calidirosea, the first sequenced genome from the Armatimonadetes phylum (formally candidate division OP10).</title>
        <authorList>
            <person name="Lee K.C.Y."/>
            <person name="Morgan X.C."/>
            <person name="Dunfield P.F."/>
            <person name="Tamas I."/>
            <person name="Houghton K.M."/>
            <person name="Vyssotski M."/>
            <person name="Ryan J.L.J."/>
            <person name="Lagutin K."/>
            <person name="McDonald I.R."/>
            <person name="Stott M.B."/>
        </authorList>
    </citation>
    <scope>NUCLEOTIDE SEQUENCE [LARGE SCALE GENOMIC DNA]</scope>
    <source>
        <strain evidence="2">DSM 23976 / ICMP 18418 / T49</strain>
    </source>
</reference>
<accession>S0EVS7</accession>
<protein>
    <submittedName>
        <fullName evidence="1">Uncharacterized protein</fullName>
    </submittedName>
</protein>
<evidence type="ECO:0000313" key="2">
    <source>
        <dbReference type="Proteomes" id="UP000014227"/>
    </source>
</evidence>
<dbReference type="EMBL" id="HF951689">
    <property type="protein sequence ID" value="CCW34492.1"/>
    <property type="molecule type" value="Genomic_DNA"/>
</dbReference>
<dbReference type="RefSeq" id="WP_016482054.1">
    <property type="nucleotide sequence ID" value="NC_021487.1"/>
</dbReference>
<organism evidence="1 2">
    <name type="scientific">Chthonomonas calidirosea (strain DSM 23976 / ICMP 18418 / T49)</name>
    <dbReference type="NCBI Taxonomy" id="1303518"/>
    <lineage>
        <taxon>Bacteria</taxon>
        <taxon>Bacillati</taxon>
        <taxon>Armatimonadota</taxon>
        <taxon>Chthonomonadia</taxon>
        <taxon>Chthonomonadales</taxon>
        <taxon>Chthonomonadaceae</taxon>
        <taxon>Chthonomonas</taxon>
    </lineage>
</organism>
<dbReference type="KEGG" id="ccz:CCALI_00667"/>
<dbReference type="Proteomes" id="UP000014227">
    <property type="component" value="Chromosome I"/>
</dbReference>
<dbReference type="HOGENOM" id="CLU_1286929_0_0_0"/>
<evidence type="ECO:0000313" key="1">
    <source>
        <dbReference type="EMBL" id="CCW34492.1"/>
    </source>
</evidence>
<dbReference type="STRING" id="454171.CP488_00486"/>